<dbReference type="Gene3D" id="2.40.50.100">
    <property type="match status" value="1"/>
</dbReference>
<dbReference type="Gene3D" id="2.40.420.20">
    <property type="match status" value="1"/>
</dbReference>
<organism evidence="4 5">
    <name type="scientific">Kineobactrum salinum</name>
    <dbReference type="NCBI Taxonomy" id="2708301"/>
    <lineage>
        <taxon>Bacteria</taxon>
        <taxon>Pseudomonadati</taxon>
        <taxon>Pseudomonadota</taxon>
        <taxon>Gammaproteobacteria</taxon>
        <taxon>Cellvibrionales</taxon>
        <taxon>Halieaceae</taxon>
        <taxon>Kineobactrum</taxon>
    </lineage>
</organism>
<dbReference type="NCBIfam" id="TIGR01730">
    <property type="entry name" value="RND_mfp"/>
    <property type="match status" value="1"/>
</dbReference>
<dbReference type="Proteomes" id="UP000477680">
    <property type="component" value="Chromosome"/>
</dbReference>
<dbReference type="PANTHER" id="PTHR30469:SF11">
    <property type="entry name" value="BLL4320 PROTEIN"/>
    <property type="match status" value="1"/>
</dbReference>
<evidence type="ECO:0000256" key="2">
    <source>
        <dbReference type="SAM" id="Coils"/>
    </source>
</evidence>
<name>A0A6C0U591_9GAMM</name>
<evidence type="ECO:0000313" key="4">
    <source>
        <dbReference type="EMBL" id="QIB67330.1"/>
    </source>
</evidence>
<sequence>MLHPLSSDTASRHPTWLLIALACVLVAVLSAILHLRAGFADQPPTPEPLPVRGIDFVLEPGFVRSLRFTGVVRARDQSEAGFELPGMVRELAVEEGDRLTEGAVIARLDTSQLKARRRVAAADLTSVEAELELARLRAERQRKLRASGAVSVQDYDATRLAAQALEGRLASLAAQLQSIDIDLHKSVLHAPWNGVVAQRYLDTGAIVAAGTPVVRLLRTEQLEARIGIPTQHLHALQTGREYRLLLRTGPVAARLRAVHPDVEPLTRTALAVFVLPDANQSLDGEPVSLLLKEEIASEGGWLPVSALLEGERGAWSVLRLQAREASTVAVREMVEVLEIDGDRAFVRGSLQSGQTVIADGIHRIAAGTPVRPLER</sequence>
<dbReference type="InterPro" id="IPR006143">
    <property type="entry name" value="RND_pump_MFP"/>
</dbReference>
<dbReference type="EMBL" id="CP048711">
    <property type="protein sequence ID" value="QIB67330.1"/>
    <property type="molecule type" value="Genomic_DNA"/>
</dbReference>
<comment type="similarity">
    <text evidence="1">Belongs to the membrane fusion protein (MFP) (TC 8.A.1) family.</text>
</comment>
<dbReference type="InterPro" id="IPR058624">
    <property type="entry name" value="MdtA-like_HH"/>
</dbReference>
<evidence type="ECO:0000259" key="3">
    <source>
        <dbReference type="Pfam" id="PF25876"/>
    </source>
</evidence>
<keyword evidence="2" id="KW-0175">Coiled coil</keyword>
<keyword evidence="5" id="KW-1185">Reference proteome</keyword>
<feature type="domain" description="Multidrug resistance protein MdtA-like alpha-helical hairpin" evidence="3">
    <location>
        <begin position="119"/>
        <end position="184"/>
    </location>
</feature>
<dbReference type="Gene3D" id="2.40.30.170">
    <property type="match status" value="1"/>
</dbReference>
<proteinExistence type="inferred from homology"/>
<evidence type="ECO:0000313" key="5">
    <source>
        <dbReference type="Proteomes" id="UP000477680"/>
    </source>
</evidence>
<dbReference type="Pfam" id="PF25876">
    <property type="entry name" value="HH_MFP_RND"/>
    <property type="match status" value="1"/>
</dbReference>
<dbReference type="AlphaFoldDB" id="A0A6C0U591"/>
<dbReference type="GO" id="GO:1990281">
    <property type="term" value="C:efflux pump complex"/>
    <property type="evidence" value="ECO:0007669"/>
    <property type="project" value="TreeGrafter"/>
</dbReference>
<protein>
    <submittedName>
        <fullName evidence="4">Efflux RND transporter periplasmic adaptor subunit</fullName>
    </submittedName>
</protein>
<dbReference type="SUPFAM" id="SSF111369">
    <property type="entry name" value="HlyD-like secretion proteins"/>
    <property type="match status" value="1"/>
</dbReference>
<dbReference type="KEGG" id="kim:G3T16_19955"/>
<reference evidence="4 5" key="1">
    <citation type="submission" date="2020-02" db="EMBL/GenBank/DDBJ databases">
        <title>Genome sequencing for Kineobactrum sp. M2.</title>
        <authorList>
            <person name="Park S.-J."/>
        </authorList>
    </citation>
    <scope>NUCLEOTIDE SEQUENCE [LARGE SCALE GENOMIC DNA]</scope>
    <source>
        <strain evidence="4 5">M2</strain>
    </source>
</reference>
<feature type="coiled-coil region" evidence="2">
    <location>
        <begin position="119"/>
        <end position="146"/>
    </location>
</feature>
<dbReference type="GO" id="GO:0015562">
    <property type="term" value="F:efflux transmembrane transporter activity"/>
    <property type="evidence" value="ECO:0007669"/>
    <property type="project" value="TreeGrafter"/>
</dbReference>
<dbReference type="Gene3D" id="1.10.287.470">
    <property type="entry name" value="Helix hairpin bin"/>
    <property type="match status" value="1"/>
</dbReference>
<gene>
    <name evidence="4" type="ORF">G3T16_19955</name>
</gene>
<evidence type="ECO:0000256" key="1">
    <source>
        <dbReference type="ARBA" id="ARBA00009477"/>
    </source>
</evidence>
<dbReference type="RefSeq" id="WP_163496757.1">
    <property type="nucleotide sequence ID" value="NZ_CP048711.1"/>
</dbReference>
<accession>A0A6C0U591</accession>
<dbReference type="PANTHER" id="PTHR30469">
    <property type="entry name" value="MULTIDRUG RESISTANCE PROTEIN MDTA"/>
    <property type="match status" value="1"/>
</dbReference>